<dbReference type="GO" id="GO:0046872">
    <property type="term" value="F:metal ion binding"/>
    <property type="evidence" value="ECO:0007669"/>
    <property type="project" value="UniProtKB-UniRule"/>
</dbReference>
<evidence type="ECO:0000256" key="5">
    <source>
        <dbReference type="ARBA" id="ARBA00022622"/>
    </source>
</evidence>
<feature type="disulfide bond" evidence="9">
    <location>
        <begin position="37"/>
        <end position="44"/>
    </location>
</feature>
<keyword evidence="6 10" id="KW-0732">Signal</keyword>
<comment type="subcellular location">
    <subcellularLocation>
        <location evidence="1">Membrane</location>
        <topology evidence="1">Lipid-anchor</topology>
        <topology evidence="1">GPI-anchor</topology>
    </subcellularLocation>
    <subcellularLocation>
        <location evidence="2">Secreted</location>
    </subcellularLocation>
</comment>
<dbReference type="GO" id="GO:0098552">
    <property type="term" value="C:side of membrane"/>
    <property type="evidence" value="ECO:0007669"/>
    <property type="project" value="UniProtKB-KW"/>
</dbReference>
<feature type="domain" description="CFEM" evidence="11">
    <location>
        <begin position="1"/>
        <end position="106"/>
    </location>
</feature>
<evidence type="ECO:0000256" key="8">
    <source>
        <dbReference type="ARBA" id="ARBA00023288"/>
    </source>
</evidence>
<dbReference type="EMBL" id="JAUTXT010000063">
    <property type="protein sequence ID" value="KAK3670106.1"/>
    <property type="molecule type" value="Genomic_DNA"/>
</dbReference>
<comment type="similarity">
    <text evidence="3">Belongs to the RBT5 family.</text>
</comment>
<keyword evidence="9" id="KW-0408">Iron</keyword>
<evidence type="ECO:0000256" key="4">
    <source>
        <dbReference type="ARBA" id="ARBA00022525"/>
    </source>
</evidence>
<keyword evidence="9" id="KW-0349">Heme</keyword>
<dbReference type="Pfam" id="PF05730">
    <property type="entry name" value="CFEM"/>
    <property type="match status" value="1"/>
</dbReference>
<evidence type="ECO:0000256" key="7">
    <source>
        <dbReference type="ARBA" id="ARBA00023157"/>
    </source>
</evidence>
<dbReference type="AlphaFoldDB" id="A0AAE0TQH2"/>
<gene>
    <name evidence="12" type="ORF">LTR78_010046</name>
</gene>
<name>A0AAE0TQH2_9PEZI</name>
<feature type="disulfide bond" evidence="9">
    <location>
        <begin position="46"/>
        <end position="79"/>
    </location>
</feature>
<dbReference type="PROSITE" id="PS52012">
    <property type="entry name" value="CFEM"/>
    <property type="match status" value="1"/>
</dbReference>
<organism evidence="12 13">
    <name type="scientific">Recurvomyces mirabilis</name>
    <dbReference type="NCBI Taxonomy" id="574656"/>
    <lineage>
        <taxon>Eukaryota</taxon>
        <taxon>Fungi</taxon>
        <taxon>Dikarya</taxon>
        <taxon>Ascomycota</taxon>
        <taxon>Pezizomycotina</taxon>
        <taxon>Dothideomycetes</taxon>
        <taxon>Dothideomycetidae</taxon>
        <taxon>Mycosphaerellales</taxon>
        <taxon>Teratosphaeriaceae</taxon>
        <taxon>Recurvomyces</taxon>
    </lineage>
</organism>
<keyword evidence="8" id="KW-0449">Lipoprotein</keyword>
<comment type="caution">
    <text evidence="12">The sequence shown here is derived from an EMBL/GenBank/DDBJ whole genome shotgun (WGS) entry which is preliminary data.</text>
</comment>
<evidence type="ECO:0000313" key="12">
    <source>
        <dbReference type="EMBL" id="KAK3670106.1"/>
    </source>
</evidence>
<evidence type="ECO:0000256" key="6">
    <source>
        <dbReference type="ARBA" id="ARBA00022729"/>
    </source>
</evidence>
<keyword evidence="13" id="KW-1185">Reference proteome</keyword>
<sequence>MRASITIAVLSASSALAVSLPPCASTCVSQGPGFGSCGTFDVKCICSDTTLLADLACCVSTACSAADQQNTIDYANSLCAGQGVSDLPQSATCSAGASGAASSTGSATGSMSSMSTSIPASVSSSVSSVLAAASSGTTSTVNSSAASSASASAASAQSSASKSAVSAQSSASSANSAAAASATSSSEAKATYGASGMGVGVMLAGLIAAI</sequence>
<feature type="disulfide bond" evidence="9">
    <location>
        <begin position="27"/>
        <end position="58"/>
    </location>
</feature>
<keyword evidence="5" id="KW-0472">Membrane</keyword>
<dbReference type="InterPro" id="IPR008427">
    <property type="entry name" value="Extracellular_membr_CFEM_dom"/>
</dbReference>
<feature type="chain" id="PRO_5042150400" description="CFEM domain-containing protein" evidence="10">
    <location>
        <begin position="20"/>
        <end position="210"/>
    </location>
</feature>
<protein>
    <recommendedName>
        <fullName evidence="11">CFEM domain-containing protein</fullName>
    </recommendedName>
</protein>
<evidence type="ECO:0000256" key="2">
    <source>
        <dbReference type="ARBA" id="ARBA00004613"/>
    </source>
</evidence>
<keyword evidence="7 9" id="KW-1015">Disulfide bond</keyword>
<feature type="disulfide bond" evidence="9">
    <location>
        <begin position="23"/>
        <end position="63"/>
    </location>
</feature>
<keyword evidence="4" id="KW-0964">Secreted</keyword>
<dbReference type="Proteomes" id="UP001274830">
    <property type="component" value="Unassembled WGS sequence"/>
</dbReference>
<evidence type="ECO:0000256" key="10">
    <source>
        <dbReference type="SAM" id="SignalP"/>
    </source>
</evidence>
<evidence type="ECO:0000256" key="9">
    <source>
        <dbReference type="PROSITE-ProRule" id="PRU01356"/>
    </source>
</evidence>
<evidence type="ECO:0000256" key="1">
    <source>
        <dbReference type="ARBA" id="ARBA00004589"/>
    </source>
</evidence>
<feature type="binding site" description="axial binding residue" evidence="9">
    <location>
        <position position="41"/>
    </location>
    <ligand>
        <name>heme</name>
        <dbReference type="ChEBI" id="CHEBI:30413"/>
    </ligand>
    <ligandPart>
        <name>Fe</name>
        <dbReference type="ChEBI" id="CHEBI:18248"/>
    </ligandPart>
</feature>
<feature type="signal peptide" evidence="10">
    <location>
        <begin position="1"/>
        <end position="19"/>
    </location>
</feature>
<evidence type="ECO:0000313" key="13">
    <source>
        <dbReference type="Proteomes" id="UP001274830"/>
    </source>
</evidence>
<evidence type="ECO:0000259" key="11">
    <source>
        <dbReference type="PROSITE" id="PS52012"/>
    </source>
</evidence>
<keyword evidence="5" id="KW-0325">Glycoprotein</keyword>
<proteinExistence type="inferred from homology"/>
<evidence type="ECO:0000256" key="3">
    <source>
        <dbReference type="ARBA" id="ARBA00010031"/>
    </source>
</evidence>
<accession>A0AAE0TQH2</accession>
<reference evidence="12" key="1">
    <citation type="submission" date="2023-07" db="EMBL/GenBank/DDBJ databases">
        <title>Black Yeasts Isolated from many extreme environments.</title>
        <authorList>
            <person name="Coleine C."/>
            <person name="Stajich J.E."/>
            <person name="Selbmann L."/>
        </authorList>
    </citation>
    <scope>NUCLEOTIDE SEQUENCE</scope>
    <source>
        <strain evidence="12">CCFEE 5485</strain>
    </source>
</reference>
<dbReference type="GO" id="GO:0005576">
    <property type="term" value="C:extracellular region"/>
    <property type="evidence" value="ECO:0007669"/>
    <property type="project" value="UniProtKB-SubCell"/>
</dbReference>
<keyword evidence="5" id="KW-0336">GPI-anchor</keyword>
<keyword evidence="9" id="KW-0479">Metal-binding</keyword>